<dbReference type="PANTHER" id="PTHR43537:SF5">
    <property type="entry name" value="UXU OPERON TRANSCRIPTIONAL REGULATOR"/>
    <property type="match status" value="1"/>
</dbReference>
<evidence type="ECO:0000259" key="4">
    <source>
        <dbReference type="PROSITE" id="PS50949"/>
    </source>
</evidence>
<organism evidence="5 6">
    <name type="scientific">Ferviditalea candida</name>
    <dbReference type="NCBI Taxonomy" id="3108399"/>
    <lineage>
        <taxon>Bacteria</taxon>
        <taxon>Bacillati</taxon>
        <taxon>Bacillota</taxon>
        <taxon>Bacilli</taxon>
        <taxon>Bacillales</taxon>
        <taxon>Paenibacillaceae</taxon>
        <taxon>Ferviditalea</taxon>
    </lineage>
</organism>
<dbReference type="InterPro" id="IPR008920">
    <property type="entry name" value="TF_FadR/GntR_C"/>
</dbReference>
<dbReference type="InterPro" id="IPR000524">
    <property type="entry name" value="Tscrpt_reg_HTH_GntR"/>
</dbReference>
<dbReference type="Gene3D" id="1.20.120.530">
    <property type="entry name" value="GntR ligand-binding domain-like"/>
    <property type="match status" value="1"/>
</dbReference>
<keyword evidence="1" id="KW-0805">Transcription regulation</keyword>
<keyword evidence="6" id="KW-1185">Reference proteome</keyword>
<dbReference type="SMART" id="SM00895">
    <property type="entry name" value="FCD"/>
    <property type="match status" value="1"/>
</dbReference>
<comment type="caution">
    <text evidence="5">The sequence shown here is derived from an EMBL/GenBank/DDBJ whole genome shotgun (WGS) entry which is preliminary data.</text>
</comment>
<dbReference type="SMART" id="SM00345">
    <property type="entry name" value="HTH_GNTR"/>
    <property type="match status" value="1"/>
</dbReference>
<proteinExistence type="predicted"/>
<evidence type="ECO:0000256" key="1">
    <source>
        <dbReference type="ARBA" id="ARBA00023015"/>
    </source>
</evidence>
<dbReference type="Pfam" id="PF07729">
    <property type="entry name" value="FCD"/>
    <property type="match status" value="1"/>
</dbReference>
<sequence>MDIPKISARKIYEEITEHIKQEIMSGSLSPGEKLPSTKELSERFAVGRSTTREALSALKAMGLIEIRQGEGCYVRRIEPKDVDIPVFSLLMSKETILELLEARKSLEVANAAMAAVKRTDEDLRQFAEILDRMGSHLGDEEVGEHTDLRFHQTLAGATHNSIMVRLLNSISEQMQDSIRGARRTMMYADLSEAETLHQQHLAIFEAVRVRDEEQARHRMREHLDHVESVLKASLKNSQ</sequence>
<dbReference type="SUPFAM" id="SSF48008">
    <property type="entry name" value="GntR ligand-binding domain-like"/>
    <property type="match status" value="1"/>
</dbReference>
<dbReference type="PANTHER" id="PTHR43537">
    <property type="entry name" value="TRANSCRIPTIONAL REGULATOR, GNTR FAMILY"/>
    <property type="match status" value="1"/>
</dbReference>
<evidence type="ECO:0000256" key="2">
    <source>
        <dbReference type="ARBA" id="ARBA00023125"/>
    </source>
</evidence>
<protein>
    <submittedName>
        <fullName evidence="5">FadR/GntR family transcriptional regulator</fullName>
    </submittedName>
</protein>
<reference evidence="5" key="1">
    <citation type="submission" date="2023-12" db="EMBL/GenBank/DDBJ databases">
        <title>Fervidustalea candida gen. nov., sp. nov., a novel member of the family Paenibacillaceae isolated from a geothermal area.</title>
        <authorList>
            <person name="Li W.-J."/>
            <person name="Jiao J.-Y."/>
            <person name="Chen Y."/>
        </authorList>
    </citation>
    <scope>NUCLEOTIDE SEQUENCE</scope>
    <source>
        <strain evidence="5">SYSU GA230002</strain>
    </source>
</reference>
<dbReference type="CDD" id="cd07377">
    <property type="entry name" value="WHTH_GntR"/>
    <property type="match status" value="1"/>
</dbReference>
<dbReference type="PRINTS" id="PR00035">
    <property type="entry name" value="HTHGNTR"/>
</dbReference>
<evidence type="ECO:0000313" key="6">
    <source>
        <dbReference type="Proteomes" id="UP001310386"/>
    </source>
</evidence>
<dbReference type="InterPro" id="IPR011711">
    <property type="entry name" value="GntR_C"/>
</dbReference>
<keyword evidence="2" id="KW-0238">DNA-binding</keyword>
<dbReference type="RefSeq" id="WP_371753625.1">
    <property type="nucleotide sequence ID" value="NZ_JAYJLD010000008.1"/>
</dbReference>
<accession>A0ABU5ZI08</accession>
<keyword evidence="3" id="KW-0804">Transcription</keyword>
<evidence type="ECO:0000313" key="5">
    <source>
        <dbReference type="EMBL" id="MEB3101507.1"/>
    </source>
</evidence>
<name>A0ABU5ZI08_9BACL</name>
<gene>
    <name evidence="5" type="ORF">VF724_07500</name>
</gene>
<dbReference type="Gene3D" id="1.10.10.10">
    <property type="entry name" value="Winged helix-like DNA-binding domain superfamily/Winged helix DNA-binding domain"/>
    <property type="match status" value="1"/>
</dbReference>
<evidence type="ECO:0000256" key="3">
    <source>
        <dbReference type="ARBA" id="ARBA00023163"/>
    </source>
</evidence>
<dbReference type="InterPro" id="IPR036390">
    <property type="entry name" value="WH_DNA-bd_sf"/>
</dbReference>
<dbReference type="InterPro" id="IPR036388">
    <property type="entry name" value="WH-like_DNA-bd_sf"/>
</dbReference>
<dbReference type="SUPFAM" id="SSF46785">
    <property type="entry name" value="Winged helix' DNA-binding domain"/>
    <property type="match status" value="1"/>
</dbReference>
<dbReference type="Proteomes" id="UP001310386">
    <property type="component" value="Unassembled WGS sequence"/>
</dbReference>
<feature type="domain" description="HTH gntR-type" evidence="4">
    <location>
        <begin position="9"/>
        <end position="77"/>
    </location>
</feature>
<dbReference type="Pfam" id="PF00392">
    <property type="entry name" value="GntR"/>
    <property type="match status" value="1"/>
</dbReference>
<dbReference type="PROSITE" id="PS50949">
    <property type="entry name" value="HTH_GNTR"/>
    <property type="match status" value="1"/>
</dbReference>
<dbReference type="EMBL" id="JAYJLD010000008">
    <property type="protein sequence ID" value="MEB3101507.1"/>
    <property type="molecule type" value="Genomic_DNA"/>
</dbReference>